<dbReference type="InParanoid" id="K3W567"/>
<proteinExistence type="predicted"/>
<dbReference type="HOGENOM" id="CLU_114749_0_0_1"/>
<feature type="compositionally biased region" description="Low complexity" evidence="1">
    <location>
        <begin position="87"/>
        <end position="99"/>
    </location>
</feature>
<reference evidence="2" key="3">
    <citation type="submission" date="2015-02" db="UniProtKB">
        <authorList>
            <consortium name="EnsemblProtists"/>
        </authorList>
    </citation>
    <scope>IDENTIFICATION</scope>
    <source>
        <strain evidence="2">DAOM BR144</strain>
    </source>
</reference>
<evidence type="ECO:0000313" key="3">
    <source>
        <dbReference type="Proteomes" id="UP000019132"/>
    </source>
</evidence>
<reference evidence="3" key="2">
    <citation type="submission" date="2010-04" db="EMBL/GenBank/DDBJ databases">
        <authorList>
            <person name="Buell R."/>
            <person name="Hamilton J."/>
            <person name="Hostetler J."/>
        </authorList>
    </citation>
    <scope>NUCLEOTIDE SEQUENCE [LARGE SCALE GENOMIC DNA]</scope>
    <source>
        <strain evidence="3">DAOM:BR144</strain>
    </source>
</reference>
<dbReference type="Proteomes" id="UP000019132">
    <property type="component" value="Unassembled WGS sequence"/>
</dbReference>
<dbReference type="OMA" id="CLILPCE"/>
<keyword evidence="3" id="KW-1185">Reference proteome</keyword>
<name>K3W567_GLOUD</name>
<reference evidence="3" key="1">
    <citation type="journal article" date="2010" name="Genome Biol.">
        <title>Genome sequence of the necrotrophic plant pathogen Pythium ultimum reveals original pathogenicity mechanisms and effector repertoire.</title>
        <authorList>
            <person name="Levesque C.A."/>
            <person name="Brouwer H."/>
            <person name="Cano L."/>
            <person name="Hamilton J.P."/>
            <person name="Holt C."/>
            <person name="Huitema E."/>
            <person name="Raffaele S."/>
            <person name="Robideau G.P."/>
            <person name="Thines M."/>
            <person name="Win J."/>
            <person name="Zerillo M.M."/>
            <person name="Beakes G.W."/>
            <person name="Boore J.L."/>
            <person name="Busam D."/>
            <person name="Dumas B."/>
            <person name="Ferriera S."/>
            <person name="Fuerstenberg S.I."/>
            <person name="Gachon C.M."/>
            <person name="Gaulin E."/>
            <person name="Govers F."/>
            <person name="Grenville-Briggs L."/>
            <person name="Horner N."/>
            <person name="Hostetler J."/>
            <person name="Jiang R.H."/>
            <person name="Johnson J."/>
            <person name="Krajaejun T."/>
            <person name="Lin H."/>
            <person name="Meijer H.J."/>
            <person name="Moore B."/>
            <person name="Morris P."/>
            <person name="Phuntmart V."/>
            <person name="Puiu D."/>
            <person name="Shetty J."/>
            <person name="Stajich J.E."/>
            <person name="Tripathy S."/>
            <person name="Wawra S."/>
            <person name="van West P."/>
            <person name="Whitty B.R."/>
            <person name="Coutinho P.M."/>
            <person name="Henrissat B."/>
            <person name="Martin F."/>
            <person name="Thomas P.D."/>
            <person name="Tyler B.M."/>
            <person name="De Vries R.P."/>
            <person name="Kamoun S."/>
            <person name="Yandell M."/>
            <person name="Tisserat N."/>
            <person name="Buell C.R."/>
        </authorList>
    </citation>
    <scope>NUCLEOTIDE SEQUENCE</scope>
    <source>
        <strain evidence="3">DAOM:BR144</strain>
    </source>
</reference>
<dbReference type="EMBL" id="GL376636">
    <property type="status" value="NOT_ANNOTATED_CDS"/>
    <property type="molecule type" value="Genomic_DNA"/>
</dbReference>
<accession>K3W567</accession>
<dbReference type="EnsemblProtists" id="PYU1_T000108">
    <property type="protein sequence ID" value="PYU1_T000108"/>
    <property type="gene ID" value="PYU1_G000108"/>
</dbReference>
<dbReference type="VEuPathDB" id="FungiDB:PYU1_G000108"/>
<organism evidence="2 3">
    <name type="scientific">Globisporangium ultimum (strain ATCC 200006 / CBS 805.95 / DAOM BR144)</name>
    <name type="common">Pythium ultimum</name>
    <dbReference type="NCBI Taxonomy" id="431595"/>
    <lineage>
        <taxon>Eukaryota</taxon>
        <taxon>Sar</taxon>
        <taxon>Stramenopiles</taxon>
        <taxon>Oomycota</taxon>
        <taxon>Peronosporomycetes</taxon>
        <taxon>Pythiales</taxon>
        <taxon>Pythiaceae</taxon>
        <taxon>Globisporangium</taxon>
    </lineage>
</organism>
<dbReference type="eggNOG" id="ENOG502T2Y6">
    <property type="taxonomic scope" value="Eukaryota"/>
</dbReference>
<feature type="region of interest" description="Disordered" evidence="1">
    <location>
        <begin position="87"/>
        <end position="118"/>
    </location>
</feature>
<protein>
    <submittedName>
        <fullName evidence="2">Uncharacterized protein</fullName>
    </submittedName>
</protein>
<sequence length="185" mass="20647">MIEFHTASCGTFNRRDFDELMHIHSNMATSRAASLGLSPLATLKCCLILPCEATEEEIFRVGKHLHSLLKLPGSLYYRTLDDPVATSSSATADSGSSTTERASLPHSRSVASSRSDLLNEDGKMTEDSFRRFARYRIKKEEPEAIETNDAHALGPDHFLAYQQQRKVAYSLHSLQTGGWDRRLTS</sequence>
<dbReference type="AlphaFoldDB" id="K3W567"/>
<evidence type="ECO:0000313" key="2">
    <source>
        <dbReference type="EnsemblProtists" id="PYU1_T000108"/>
    </source>
</evidence>
<evidence type="ECO:0000256" key="1">
    <source>
        <dbReference type="SAM" id="MobiDB-lite"/>
    </source>
</evidence>